<evidence type="ECO:0000259" key="1">
    <source>
        <dbReference type="Pfam" id="PF18765"/>
    </source>
</evidence>
<dbReference type="InterPro" id="IPR043519">
    <property type="entry name" value="NT_sf"/>
</dbReference>
<dbReference type="InterPro" id="IPR041633">
    <property type="entry name" value="Polbeta"/>
</dbReference>
<dbReference type="Gene3D" id="3.30.460.10">
    <property type="entry name" value="Beta Polymerase, domain 2"/>
    <property type="match status" value="1"/>
</dbReference>
<accession>A0A127M199</accession>
<protein>
    <submittedName>
        <fullName evidence="2">DNA polymerase subunit beta</fullName>
    </submittedName>
</protein>
<dbReference type="NCBIfam" id="NF047752">
    <property type="entry name" value="MntA_antitoxin"/>
    <property type="match status" value="1"/>
</dbReference>
<dbReference type="EMBL" id="CP014544">
    <property type="protein sequence ID" value="AMO67004.1"/>
    <property type="molecule type" value="Genomic_DNA"/>
</dbReference>
<dbReference type="RefSeq" id="WP_008246724.1">
    <property type="nucleotide sequence ID" value="NZ_CP014544.1"/>
</dbReference>
<organism evidence="2 3">
    <name type="scientific">Zhongshania aliphaticivorans</name>
    <dbReference type="NCBI Taxonomy" id="1470434"/>
    <lineage>
        <taxon>Bacteria</taxon>
        <taxon>Pseudomonadati</taxon>
        <taxon>Pseudomonadota</taxon>
        <taxon>Gammaproteobacteria</taxon>
        <taxon>Cellvibrionales</taxon>
        <taxon>Spongiibacteraceae</taxon>
        <taxon>Zhongshania</taxon>
    </lineage>
</organism>
<dbReference type="AlphaFoldDB" id="A0A127M199"/>
<dbReference type="PANTHER" id="PTHR43852">
    <property type="entry name" value="NUCLEOTIDYLTRANSFERASE"/>
    <property type="match status" value="1"/>
</dbReference>
<evidence type="ECO:0000313" key="3">
    <source>
        <dbReference type="Proteomes" id="UP000074119"/>
    </source>
</evidence>
<proteinExistence type="predicted"/>
<dbReference type="InterPro" id="IPR052930">
    <property type="entry name" value="TA_antitoxin_MntA"/>
</dbReference>
<reference evidence="2 3" key="1">
    <citation type="submission" date="2015-12" db="EMBL/GenBank/DDBJ databases">
        <authorList>
            <person name="Shamseldin A."/>
            <person name="Moawad H."/>
            <person name="Abd El-Rahim W.M."/>
            <person name="Sadowsky M.J."/>
        </authorList>
    </citation>
    <scope>NUCLEOTIDE SEQUENCE [LARGE SCALE GENOMIC DNA]</scope>
    <source>
        <strain evidence="2 3">SM2</strain>
    </source>
</reference>
<dbReference type="CDD" id="cd05403">
    <property type="entry name" value="NT_KNTase_like"/>
    <property type="match status" value="1"/>
</dbReference>
<evidence type="ECO:0000313" key="2">
    <source>
        <dbReference type="EMBL" id="AMO67004.1"/>
    </source>
</evidence>
<dbReference type="KEGG" id="zal:AZF00_01220"/>
<gene>
    <name evidence="2" type="ORF">AZF00_01220</name>
</gene>
<sequence length="130" mass="15153">MDTLSKKIIHAAQHTDNIAALWLYGSRARQDHHDHSDYDLAVAFSNWEKDPLERRLRPELLALDWHVQLSLPEDTLSIVDLATAPIPLAWSILIEGKLLLDLSPAHRMRQEARIMSRWELDFAYHQRQRA</sequence>
<dbReference type="Pfam" id="PF18765">
    <property type="entry name" value="Polbeta"/>
    <property type="match status" value="1"/>
</dbReference>
<feature type="domain" description="Polymerase beta nucleotidyltransferase" evidence="1">
    <location>
        <begin position="6"/>
        <end position="101"/>
    </location>
</feature>
<dbReference type="Proteomes" id="UP000074119">
    <property type="component" value="Chromosome"/>
</dbReference>
<dbReference type="PANTHER" id="PTHR43852:SF3">
    <property type="entry name" value="NUCLEOTIDYLTRANSFERASE"/>
    <property type="match status" value="1"/>
</dbReference>
<dbReference type="STRING" id="1470434.AZF00_01220"/>
<name>A0A127M199_9GAMM</name>
<dbReference type="SUPFAM" id="SSF81301">
    <property type="entry name" value="Nucleotidyltransferase"/>
    <property type="match status" value="1"/>
</dbReference>